<keyword evidence="3" id="KW-1185">Reference proteome</keyword>
<reference evidence="2 3" key="2">
    <citation type="submission" date="2020-07" db="EMBL/GenBank/DDBJ databases">
        <title>Genome assembly of wild tea tree DASZ reveals pedigree and selection history of tea varieties.</title>
        <authorList>
            <person name="Zhang W."/>
        </authorList>
    </citation>
    <scope>NUCLEOTIDE SEQUENCE [LARGE SCALE GENOMIC DNA]</scope>
    <source>
        <strain evidence="3">cv. G240</strain>
        <tissue evidence="2">Leaf</tissue>
    </source>
</reference>
<dbReference type="AlphaFoldDB" id="A0A7J7GSC1"/>
<gene>
    <name evidence="2" type="ORF">HYC85_017414</name>
</gene>
<keyword evidence="1" id="KW-0175">Coiled coil</keyword>
<accession>A0A7J7GSC1</accession>
<organism evidence="2 3">
    <name type="scientific">Camellia sinensis</name>
    <name type="common">Tea plant</name>
    <name type="synonym">Thea sinensis</name>
    <dbReference type="NCBI Taxonomy" id="4442"/>
    <lineage>
        <taxon>Eukaryota</taxon>
        <taxon>Viridiplantae</taxon>
        <taxon>Streptophyta</taxon>
        <taxon>Embryophyta</taxon>
        <taxon>Tracheophyta</taxon>
        <taxon>Spermatophyta</taxon>
        <taxon>Magnoliopsida</taxon>
        <taxon>eudicotyledons</taxon>
        <taxon>Gunneridae</taxon>
        <taxon>Pentapetalae</taxon>
        <taxon>asterids</taxon>
        <taxon>Ericales</taxon>
        <taxon>Theaceae</taxon>
        <taxon>Camellia</taxon>
    </lineage>
</organism>
<comment type="caution">
    <text evidence="2">The sequence shown here is derived from an EMBL/GenBank/DDBJ whole genome shotgun (WGS) entry which is preliminary data.</text>
</comment>
<sequence length="138" mass="15087">MKKSLEDALSEAENKISTLMNEKEDAQLSRAAAETELEKAKEEVSIQSTKLSEAFRTVKSLADAMSQVETNVSLLSEENNNIKVGRNNLESAMKQLKEEADSQASKLADANSTIKSLEEALLKAENNISELVGEKKNA</sequence>
<protein>
    <submittedName>
        <fullName evidence="2">Uncharacterized protein</fullName>
    </submittedName>
</protein>
<dbReference type="SUPFAM" id="SSF57997">
    <property type="entry name" value="Tropomyosin"/>
    <property type="match status" value="1"/>
</dbReference>
<dbReference type="Proteomes" id="UP000593564">
    <property type="component" value="Unassembled WGS sequence"/>
</dbReference>
<feature type="coiled-coil region" evidence="1">
    <location>
        <begin position="75"/>
        <end position="134"/>
    </location>
</feature>
<dbReference type="EMBL" id="JACBKZ010000008">
    <property type="protein sequence ID" value="KAF5943337.1"/>
    <property type="molecule type" value="Genomic_DNA"/>
</dbReference>
<dbReference type="Gene3D" id="1.10.287.1490">
    <property type="match status" value="1"/>
</dbReference>
<evidence type="ECO:0000313" key="2">
    <source>
        <dbReference type="EMBL" id="KAF5943337.1"/>
    </source>
</evidence>
<name>A0A7J7GSC1_CAMSI</name>
<feature type="coiled-coil region" evidence="1">
    <location>
        <begin position="2"/>
        <end position="50"/>
    </location>
</feature>
<proteinExistence type="predicted"/>
<evidence type="ECO:0000313" key="3">
    <source>
        <dbReference type="Proteomes" id="UP000593564"/>
    </source>
</evidence>
<evidence type="ECO:0000256" key="1">
    <source>
        <dbReference type="SAM" id="Coils"/>
    </source>
</evidence>
<reference evidence="3" key="1">
    <citation type="journal article" date="2020" name="Nat. Commun.">
        <title>Genome assembly of wild tea tree DASZ reveals pedigree and selection history of tea varieties.</title>
        <authorList>
            <person name="Zhang W."/>
            <person name="Zhang Y."/>
            <person name="Qiu H."/>
            <person name="Guo Y."/>
            <person name="Wan H."/>
            <person name="Zhang X."/>
            <person name="Scossa F."/>
            <person name="Alseekh S."/>
            <person name="Zhang Q."/>
            <person name="Wang P."/>
            <person name="Xu L."/>
            <person name="Schmidt M.H."/>
            <person name="Jia X."/>
            <person name="Li D."/>
            <person name="Zhu A."/>
            <person name="Guo F."/>
            <person name="Chen W."/>
            <person name="Ni D."/>
            <person name="Usadel B."/>
            <person name="Fernie A.R."/>
            <person name="Wen W."/>
        </authorList>
    </citation>
    <scope>NUCLEOTIDE SEQUENCE [LARGE SCALE GENOMIC DNA]</scope>
    <source>
        <strain evidence="3">cv. G240</strain>
    </source>
</reference>